<dbReference type="PANTHER" id="PTHR46599:SF3">
    <property type="entry name" value="PIGGYBAC TRANSPOSABLE ELEMENT-DERIVED PROTEIN 4"/>
    <property type="match status" value="1"/>
</dbReference>
<reference evidence="3" key="1">
    <citation type="journal article" date="2023" name="G3 (Bethesda)">
        <title>A reference genome for the long-term kleptoplast-retaining sea slug Elysia crispata morphotype clarki.</title>
        <authorList>
            <person name="Eastman K.E."/>
            <person name="Pendleton A.L."/>
            <person name="Shaikh M.A."/>
            <person name="Suttiyut T."/>
            <person name="Ogas R."/>
            <person name="Tomko P."/>
            <person name="Gavelis G."/>
            <person name="Widhalm J.R."/>
            <person name="Wisecaver J.H."/>
        </authorList>
    </citation>
    <scope>NUCLEOTIDE SEQUENCE</scope>
    <source>
        <strain evidence="3">ECLA1</strain>
    </source>
</reference>
<keyword evidence="1" id="KW-0732">Signal</keyword>
<dbReference type="AlphaFoldDB" id="A0AAE0ZZQ2"/>
<gene>
    <name evidence="3" type="ORF">RRG08_018272</name>
</gene>
<feature type="domain" description="PiggyBac transposable element-derived protein" evidence="2">
    <location>
        <begin position="29"/>
        <end position="359"/>
    </location>
</feature>
<protein>
    <recommendedName>
        <fullName evidence="2">PiggyBac transposable element-derived protein domain-containing protein</fullName>
    </recommendedName>
</protein>
<feature type="chain" id="PRO_5041901696" description="PiggyBac transposable element-derived protein domain-containing protein" evidence="1">
    <location>
        <begin position="18"/>
        <end position="424"/>
    </location>
</feature>
<keyword evidence="4" id="KW-1185">Reference proteome</keyword>
<organism evidence="3 4">
    <name type="scientific">Elysia crispata</name>
    <name type="common">lettuce slug</name>
    <dbReference type="NCBI Taxonomy" id="231223"/>
    <lineage>
        <taxon>Eukaryota</taxon>
        <taxon>Metazoa</taxon>
        <taxon>Spiralia</taxon>
        <taxon>Lophotrochozoa</taxon>
        <taxon>Mollusca</taxon>
        <taxon>Gastropoda</taxon>
        <taxon>Heterobranchia</taxon>
        <taxon>Euthyneura</taxon>
        <taxon>Panpulmonata</taxon>
        <taxon>Sacoglossa</taxon>
        <taxon>Placobranchoidea</taxon>
        <taxon>Plakobranchidae</taxon>
        <taxon>Elysia</taxon>
    </lineage>
</organism>
<name>A0AAE0ZZQ2_9GAST</name>
<feature type="signal peptide" evidence="1">
    <location>
        <begin position="1"/>
        <end position="17"/>
    </location>
</feature>
<sequence length="424" mass="49209">MILIPYILGCVTSTVDGGATVQQPEDTQPSQSFGLFWTEEWWQHLVVETNRYANDQGPHRKWTPVTVSDLKAFLGLMLGMGILKSNVYPDYWRTYKRLFLTQFGKVMPRDRFLTIWRYLHLADNNVPQEDKPDKLAKLHPMLTHLNRVFKENYTPYRDVSIHESMIQFKGRLGFRQYLPSKPIKWGIKIWALSESITGYISNFQVYTGRETGQELGLAHREVKDLVAPYHHTGTRVYMDNFYTGVPLLRELVTLGIGGCGTVRANRKFLPTELLPQRVRLDKHLHQSAQAGNLTFCVWQERKAVCVLSDFHDPLRTGTVNRRSGRQQQQQVEVPEALSEYQSFMMGVDLTDQMIGYYMQNHNVHNAYVLAKDSNFDFVKRSWPNYKSFLEDLADELTFGVTAKRHPPILHQPRPGNQHHTLYNH</sequence>
<evidence type="ECO:0000313" key="3">
    <source>
        <dbReference type="EMBL" id="KAK3777951.1"/>
    </source>
</evidence>
<accession>A0AAE0ZZQ2</accession>
<evidence type="ECO:0000313" key="4">
    <source>
        <dbReference type="Proteomes" id="UP001283361"/>
    </source>
</evidence>
<dbReference type="Proteomes" id="UP001283361">
    <property type="component" value="Unassembled WGS sequence"/>
</dbReference>
<evidence type="ECO:0000259" key="2">
    <source>
        <dbReference type="Pfam" id="PF13843"/>
    </source>
</evidence>
<dbReference type="Pfam" id="PF13843">
    <property type="entry name" value="DDE_Tnp_1_7"/>
    <property type="match status" value="1"/>
</dbReference>
<evidence type="ECO:0000256" key="1">
    <source>
        <dbReference type="SAM" id="SignalP"/>
    </source>
</evidence>
<dbReference type="InterPro" id="IPR029526">
    <property type="entry name" value="PGBD"/>
</dbReference>
<comment type="caution">
    <text evidence="3">The sequence shown here is derived from an EMBL/GenBank/DDBJ whole genome shotgun (WGS) entry which is preliminary data.</text>
</comment>
<dbReference type="PANTHER" id="PTHR46599">
    <property type="entry name" value="PIGGYBAC TRANSPOSABLE ELEMENT-DERIVED PROTEIN 4"/>
    <property type="match status" value="1"/>
</dbReference>
<dbReference type="EMBL" id="JAWDGP010003052">
    <property type="protein sequence ID" value="KAK3777951.1"/>
    <property type="molecule type" value="Genomic_DNA"/>
</dbReference>
<proteinExistence type="predicted"/>